<dbReference type="EMBL" id="DS232027">
    <property type="protein sequence ID" value="EDS32439.1"/>
    <property type="molecule type" value="Genomic_DNA"/>
</dbReference>
<gene>
    <name evidence="2" type="primary">6041407</name>
    <name evidence="1" type="ORF">CpipJ_CPIJ009182</name>
</gene>
<dbReference type="AlphaFoldDB" id="B0WPN6"/>
<name>B0WPN6_CULQU</name>
<accession>B0WPN6</accession>
<proteinExistence type="predicted"/>
<evidence type="ECO:0000313" key="3">
    <source>
        <dbReference type="Proteomes" id="UP000002320"/>
    </source>
</evidence>
<dbReference type="InParanoid" id="B0WPN6"/>
<dbReference type="HOGENOM" id="CLU_1490444_0_0_1"/>
<dbReference type="VEuPathDB" id="VectorBase:CPIJ009182"/>
<evidence type="ECO:0000313" key="1">
    <source>
        <dbReference type="EMBL" id="EDS32439.1"/>
    </source>
</evidence>
<sequence>MCGPSSALPLPTGSVAVRGGGPSPVDSLAFRELVQGPGCADRPPPCLFPQVQQQPEMVVRHRWTLQYSVNSSKVPDVRTVLHLTSSDKFSFSREEDVLEIGFWICEKVLESGHGPGFADHVLHLLFRQVQQQPEVVDRCRRILELSEGAKDIFLKSVSVPAVWTIFFQQVQFNMFLKSATL</sequence>
<dbReference type="KEGG" id="cqu:CpipJ_CPIJ009182"/>
<keyword evidence="3" id="KW-1185">Reference proteome</keyword>
<dbReference type="EnsemblMetazoa" id="CPIJ009182-RA">
    <property type="protein sequence ID" value="CPIJ009182-PA"/>
    <property type="gene ID" value="CPIJ009182"/>
</dbReference>
<organism>
    <name type="scientific">Culex quinquefasciatus</name>
    <name type="common">Southern house mosquito</name>
    <name type="synonym">Culex pungens</name>
    <dbReference type="NCBI Taxonomy" id="7176"/>
    <lineage>
        <taxon>Eukaryota</taxon>
        <taxon>Metazoa</taxon>
        <taxon>Ecdysozoa</taxon>
        <taxon>Arthropoda</taxon>
        <taxon>Hexapoda</taxon>
        <taxon>Insecta</taxon>
        <taxon>Pterygota</taxon>
        <taxon>Neoptera</taxon>
        <taxon>Endopterygota</taxon>
        <taxon>Diptera</taxon>
        <taxon>Nematocera</taxon>
        <taxon>Culicoidea</taxon>
        <taxon>Culicidae</taxon>
        <taxon>Culicinae</taxon>
        <taxon>Culicini</taxon>
        <taxon>Culex</taxon>
        <taxon>Culex</taxon>
    </lineage>
</organism>
<reference evidence="2" key="2">
    <citation type="submission" date="2021-02" db="UniProtKB">
        <authorList>
            <consortium name="EnsemblMetazoa"/>
        </authorList>
    </citation>
    <scope>IDENTIFICATION</scope>
    <source>
        <strain evidence="2">JHB</strain>
    </source>
</reference>
<reference evidence="1" key="1">
    <citation type="submission" date="2007-03" db="EMBL/GenBank/DDBJ databases">
        <title>Annotation of Culex pipiens quinquefasciatus.</title>
        <authorList>
            <consortium name="The Broad Institute Genome Sequencing Platform"/>
            <person name="Atkinson P.W."/>
            <person name="Hemingway J."/>
            <person name="Christensen B.M."/>
            <person name="Higgs S."/>
            <person name="Kodira C."/>
            <person name="Hannick L."/>
            <person name="Megy K."/>
            <person name="O'Leary S."/>
            <person name="Pearson M."/>
            <person name="Haas B.J."/>
            <person name="Mauceli E."/>
            <person name="Wortman J.R."/>
            <person name="Lee N.H."/>
            <person name="Guigo R."/>
            <person name="Stanke M."/>
            <person name="Alvarado L."/>
            <person name="Amedeo P."/>
            <person name="Antoine C.H."/>
            <person name="Arensburger P."/>
            <person name="Bidwell S.L."/>
            <person name="Crawford M."/>
            <person name="Camaro F."/>
            <person name="Devon K."/>
            <person name="Engels R."/>
            <person name="Hammond M."/>
            <person name="Howarth C."/>
            <person name="Koehrsen M."/>
            <person name="Lawson D."/>
            <person name="Montgomery P."/>
            <person name="Nene V."/>
            <person name="Nusbaum C."/>
            <person name="Puiu D."/>
            <person name="Romero-Severson J."/>
            <person name="Severson D.W."/>
            <person name="Shumway M."/>
            <person name="Sisk P."/>
            <person name="Stolte C."/>
            <person name="Zeng Q."/>
            <person name="Eisenstadt E."/>
            <person name="Fraser-Liggett C."/>
            <person name="Strausberg R."/>
            <person name="Galagan J."/>
            <person name="Birren B."/>
            <person name="Collins F.H."/>
        </authorList>
    </citation>
    <scope>NUCLEOTIDE SEQUENCE [LARGE SCALE GENOMIC DNA]</scope>
    <source>
        <strain evidence="1">JHB</strain>
    </source>
</reference>
<protein>
    <submittedName>
        <fullName evidence="1 2">Uncharacterized protein</fullName>
    </submittedName>
</protein>
<evidence type="ECO:0000313" key="2">
    <source>
        <dbReference type="EnsemblMetazoa" id="CPIJ009182-PA"/>
    </source>
</evidence>
<dbReference type="Proteomes" id="UP000002320">
    <property type="component" value="Unassembled WGS sequence"/>
</dbReference>